<dbReference type="InterPro" id="IPR006598">
    <property type="entry name" value="CAP10"/>
</dbReference>
<keyword evidence="2" id="KW-0808">Transferase</keyword>
<evidence type="ECO:0000256" key="2">
    <source>
        <dbReference type="ARBA" id="ARBA00022679"/>
    </source>
</evidence>
<dbReference type="EMBL" id="JBBXMP010000226">
    <property type="protein sequence ID" value="KAL0059453.1"/>
    <property type="molecule type" value="Genomic_DNA"/>
</dbReference>
<gene>
    <name evidence="4" type="ORF">AAF712_013797</name>
</gene>
<evidence type="ECO:0000313" key="5">
    <source>
        <dbReference type="Proteomes" id="UP001437256"/>
    </source>
</evidence>
<sequence length="623" mass="71434">MQTGFYVTQSDITILPTTSLETSWSSIFSEKTSPEEPKGITQHPIPNLMDEAEGQFRQKVERQSKTLKDAVAEYKRRYNRLPPKGFDDWWQFAQDNKVIMVDEYDGLARDLEPFYQLPGIEIRHRTKQVGRLPSINIVRVRRGKARVVNPGKEFQDLEGTARANGFKNMLQRFQEKLPNIDFPINAKAEGRVIIPWEHKKYPELAPQDSSLGIQFVLGGPFIADWKGDGNVWEVWRRTCEPGSVARRLYSSVREVFAKQPVNHLSSFSSKRGSKPSRPADFVFANDTSYNLDFCQSPHAHYTQGHFFSDWRTIPVLYPVFSPARTQGFMDIKIPSHYYWGSTKGYTYGWDPANQKLNEVDPMEVPWEDKIDKIFWRGATTGGGSTPPGFAPQYQRHRFLRMSSLDGSNNETRTVVFADPPSSTNFVSATVNIGQLNGELIDAAFVKATNIESYPGGLKAMRRDHRFGDSVPLGKHWSYKYLLDLDGMSYSGRFMAFLASDSVPIKNTVYEEFFSDWIQPWVHFIPLSTSYKEIFNIYTYFSGPTEPALKAVNSTQLQLTAEERKAEYSTSDAANRLRRIARAGKQWKKTVGRKEDMEAYVYRLALEYARLWSDDRDANSFDLQ</sequence>
<reference evidence="4 5" key="1">
    <citation type="submission" date="2024-05" db="EMBL/GenBank/DDBJ databases">
        <title>A draft genome resource for the thread blight pathogen Marasmius tenuissimus strain MS-2.</title>
        <authorList>
            <person name="Yulfo-Soto G.E."/>
            <person name="Baruah I.K."/>
            <person name="Amoako-Attah I."/>
            <person name="Bukari Y."/>
            <person name="Meinhardt L.W."/>
            <person name="Bailey B.A."/>
            <person name="Cohen S.P."/>
        </authorList>
    </citation>
    <scope>NUCLEOTIDE SEQUENCE [LARGE SCALE GENOMIC DNA]</scope>
    <source>
        <strain evidence="4 5">MS-2</strain>
    </source>
</reference>
<dbReference type="InterPro" id="IPR051091">
    <property type="entry name" value="O-Glucosyltr/Glycosyltrsf_90"/>
</dbReference>
<evidence type="ECO:0000313" key="4">
    <source>
        <dbReference type="EMBL" id="KAL0059453.1"/>
    </source>
</evidence>
<keyword evidence="5" id="KW-1185">Reference proteome</keyword>
<comment type="similarity">
    <text evidence="1">Belongs to the glycosyltransferase 90 family.</text>
</comment>
<comment type="caution">
    <text evidence="4">The sequence shown here is derived from an EMBL/GenBank/DDBJ whole genome shotgun (WGS) entry which is preliminary data.</text>
</comment>
<accession>A0ABR2ZDQ2</accession>
<dbReference type="Pfam" id="PF05686">
    <property type="entry name" value="Glyco_transf_90"/>
    <property type="match status" value="1"/>
</dbReference>
<dbReference type="SMART" id="SM00672">
    <property type="entry name" value="CAP10"/>
    <property type="match status" value="1"/>
</dbReference>
<name>A0ABR2ZDQ2_9AGAR</name>
<evidence type="ECO:0000259" key="3">
    <source>
        <dbReference type="SMART" id="SM00672"/>
    </source>
</evidence>
<dbReference type="PANTHER" id="PTHR12203:SF35">
    <property type="entry name" value="PROTEIN O-GLUCOSYLTRANSFERASE 1"/>
    <property type="match status" value="1"/>
</dbReference>
<evidence type="ECO:0000256" key="1">
    <source>
        <dbReference type="ARBA" id="ARBA00010118"/>
    </source>
</evidence>
<feature type="domain" description="Glycosyl transferase CAP10" evidence="3">
    <location>
        <begin position="277"/>
        <end position="586"/>
    </location>
</feature>
<protein>
    <recommendedName>
        <fullName evidence="3">Glycosyl transferase CAP10 domain-containing protein</fullName>
    </recommendedName>
</protein>
<organism evidence="4 5">
    <name type="scientific">Marasmius tenuissimus</name>
    <dbReference type="NCBI Taxonomy" id="585030"/>
    <lineage>
        <taxon>Eukaryota</taxon>
        <taxon>Fungi</taxon>
        <taxon>Dikarya</taxon>
        <taxon>Basidiomycota</taxon>
        <taxon>Agaricomycotina</taxon>
        <taxon>Agaricomycetes</taxon>
        <taxon>Agaricomycetidae</taxon>
        <taxon>Agaricales</taxon>
        <taxon>Marasmiineae</taxon>
        <taxon>Marasmiaceae</taxon>
        <taxon>Marasmius</taxon>
    </lineage>
</organism>
<proteinExistence type="inferred from homology"/>
<dbReference type="PANTHER" id="PTHR12203">
    <property type="entry name" value="KDEL LYS-ASP-GLU-LEU CONTAINING - RELATED"/>
    <property type="match status" value="1"/>
</dbReference>
<dbReference type="Proteomes" id="UP001437256">
    <property type="component" value="Unassembled WGS sequence"/>
</dbReference>